<protein>
    <recommendedName>
        <fullName evidence="9">Geranylgeranylglyceryl phosphate synthase</fullName>
        <shortName evidence="9">GGGP synthase</shortName>
        <shortName evidence="9">GGGPS</shortName>
        <ecNumber evidence="9">2.5.1.41</ecNumber>
    </recommendedName>
    <alternativeName>
        <fullName evidence="9">(S)-3-O-geranylgeranylglyceryl phosphate synthase</fullName>
    </alternativeName>
    <alternativeName>
        <fullName evidence="9">Phosphoglycerol geranylgeranyltransferase</fullName>
    </alternativeName>
</protein>
<keyword evidence="11" id="KW-1185">Reference proteome</keyword>
<evidence type="ECO:0000256" key="5">
    <source>
        <dbReference type="ARBA" id="ARBA00023098"/>
    </source>
</evidence>
<feature type="binding site" evidence="9">
    <location>
        <position position="64"/>
    </location>
    <ligand>
        <name>Mg(2+)</name>
        <dbReference type="ChEBI" id="CHEBI:18420"/>
    </ligand>
</feature>
<evidence type="ECO:0000256" key="6">
    <source>
        <dbReference type="ARBA" id="ARBA00023209"/>
    </source>
</evidence>
<dbReference type="HAMAP" id="MF_00112">
    <property type="entry name" value="GGGP_HepGP_synthase"/>
    <property type="match status" value="1"/>
</dbReference>
<dbReference type="EC" id="2.5.1.41" evidence="9"/>
<keyword evidence="5 9" id="KW-0443">Lipid metabolism</keyword>
<keyword evidence="2 9" id="KW-0808">Transferase</keyword>
<dbReference type="InterPro" id="IPR039074">
    <property type="entry name" value="GGGP/HepGP_synthase_I"/>
</dbReference>
<dbReference type="EMBL" id="FNZH01000002">
    <property type="protein sequence ID" value="SEJ13229.1"/>
    <property type="molecule type" value="Genomic_DNA"/>
</dbReference>
<evidence type="ECO:0000256" key="2">
    <source>
        <dbReference type="ARBA" id="ARBA00022679"/>
    </source>
</evidence>
<proteinExistence type="inferred from homology"/>
<comment type="catalytic activity">
    <reaction evidence="8 9">
        <text>sn-glycerol 1-phosphate + (2E,6E,10E)-geranylgeranyl diphosphate = sn-3-O-(geranylgeranyl)glycerol 1-phosphate + diphosphate</text>
        <dbReference type="Rhea" id="RHEA:23404"/>
        <dbReference type="ChEBI" id="CHEBI:33019"/>
        <dbReference type="ChEBI" id="CHEBI:57677"/>
        <dbReference type="ChEBI" id="CHEBI:57685"/>
        <dbReference type="ChEBI" id="CHEBI:58756"/>
        <dbReference type="EC" id="2.5.1.41"/>
    </reaction>
</comment>
<dbReference type="GO" id="GO:0120536">
    <property type="term" value="F:heptaprenylglyceryl phosphate synthase activity"/>
    <property type="evidence" value="ECO:0007669"/>
    <property type="project" value="UniProtKB-ARBA"/>
</dbReference>
<dbReference type="PANTHER" id="PTHR40029">
    <property type="match status" value="1"/>
</dbReference>
<dbReference type="GO" id="GO:0005737">
    <property type="term" value="C:cytoplasm"/>
    <property type="evidence" value="ECO:0007669"/>
    <property type="project" value="InterPro"/>
</dbReference>
<comment type="cofactor">
    <cofactor evidence="9">
        <name>Mg(2+)</name>
        <dbReference type="ChEBI" id="CHEBI:18420"/>
    </cofactor>
</comment>
<dbReference type="InterPro" id="IPR038597">
    <property type="entry name" value="GGGP/HepGP_synthase_sf"/>
</dbReference>
<dbReference type="Pfam" id="PF01884">
    <property type="entry name" value="PcrB"/>
    <property type="match status" value="1"/>
</dbReference>
<dbReference type="NCBIfam" id="TIGR01768">
    <property type="entry name" value="GGGP-family"/>
    <property type="match status" value="1"/>
</dbReference>
<dbReference type="Proteomes" id="UP000199403">
    <property type="component" value="Unassembled WGS sequence"/>
</dbReference>
<keyword evidence="4 9" id="KW-0460">Magnesium</keyword>
<dbReference type="InterPro" id="IPR010946">
    <property type="entry name" value="GGGP_synth"/>
</dbReference>
<evidence type="ECO:0000313" key="10">
    <source>
        <dbReference type="EMBL" id="SEJ13229.1"/>
    </source>
</evidence>
<reference evidence="11" key="1">
    <citation type="submission" date="2016-10" db="EMBL/GenBank/DDBJ databases">
        <authorList>
            <person name="Varghese N."/>
            <person name="Submissions S."/>
        </authorList>
    </citation>
    <scope>NUCLEOTIDE SEQUENCE [LARGE SCALE GENOMIC DNA]</scope>
    <source>
        <strain evidence="11">IBRC-M 10761</strain>
    </source>
</reference>
<gene>
    <name evidence="10" type="ORF">SAMN05192553_102547</name>
</gene>
<dbReference type="InterPro" id="IPR008205">
    <property type="entry name" value="GGGP_HepGP_synthase"/>
</dbReference>
<dbReference type="NCBIfam" id="TIGR01769">
    <property type="entry name" value="GGGP"/>
    <property type="match status" value="1"/>
</dbReference>
<feature type="binding site" evidence="9">
    <location>
        <begin position="186"/>
        <end position="192"/>
    </location>
    <ligand>
        <name>sn-glycerol 1-phosphate</name>
        <dbReference type="ChEBI" id="CHEBI:57685"/>
    </ligand>
</feature>
<dbReference type="GO" id="GO:0047294">
    <property type="term" value="F:phosphoglycerol geranylgeranyltransferase activity"/>
    <property type="evidence" value="ECO:0007669"/>
    <property type="project" value="UniProtKB-UniRule"/>
</dbReference>
<dbReference type="Gene3D" id="3.20.20.390">
    <property type="entry name" value="FMN-linked oxidoreductases"/>
    <property type="match status" value="1"/>
</dbReference>
<evidence type="ECO:0000256" key="4">
    <source>
        <dbReference type="ARBA" id="ARBA00022842"/>
    </source>
</evidence>
<dbReference type="NCBIfam" id="NF003198">
    <property type="entry name" value="PRK04169.1-2"/>
    <property type="match status" value="1"/>
</dbReference>
<dbReference type="AlphaFoldDB" id="A0A1H6W894"/>
<comment type="function">
    <text evidence="9">Prenyltransferase that catalyzes the transfer of the geranylgeranyl moiety of geranylgeranyl diphosphate (GGPP) to the C3 hydroxyl of sn-glycerol-1-phosphate (G1P).</text>
</comment>
<evidence type="ECO:0000256" key="8">
    <source>
        <dbReference type="ARBA" id="ARBA00047288"/>
    </source>
</evidence>
<accession>A0A1H6W894</accession>
<comment type="similarity">
    <text evidence="9">Belongs to the GGGP/HepGP synthase family. Group II subfamily.</text>
</comment>
<evidence type="ECO:0000256" key="9">
    <source>
        <dbReference type="HAMAP-Rule" id="MF_00112"/>
    </source>
</evidence>
<feature type="binding site" evidence="9">
    <location>
        <begin position="217"/>
        <end position="218"/>
    </location>
    <ligand>
        <name>sn-glycerol 1-phosphate</name>
        <dbReference type="ChEBI" id="CHEBI:57685"/>
    </ligand>
</feature>
<evidence type="ECO:0000313" key="11">
    <source>
        <dbReference type="Proteomes" id="UP000199403"/>
    </source>
</evidence>
<comment type="caution">
    <text evidence="9">Lacks conserved residue(s) required for the propagation of feature annotation.</text>
</comment>
<dbReference type="STRING" id="1416801.SAMN05192553_102547"/>
<name>A0A1H6W894_9BACT</name>
<keyword evidence="3 9" id="KW-0479">Metal-binding</keyword>
<feature type="binding site" evidence="9">
    <location>
        <begin position="239"/>
        <end position="240"/>
    </location>
    <ligand>
        <name>sn-glycerol 1-phosphate</name>
        <dbReference type="ChEBI" id="CHEBI:57685"/>
    </ligand>
</feature>
<keyword evidence="7 9" id="KW-1208">Phospholipid metabolism</keyword>
<evidence type="ECO:0000256" key="1">
    <source>
        <dbReference type="ARBA" id="ARBA00022516"/>
    </source>
</evidence>
<dbReference type="CDD" id="cd02812">
    <property type="entry name" value="PcrB_like"/>
    <property type="match status" value="1"/>
</dbReference>
<evidence type="ECO:0000256" key="3">
    <source>
        <dbReference type="ARBA" id="ARBA00022723"/>
    </source>
</evidence>
<evidence type="ECO:0000256" key="7">
    <source>
        <dbReference type="ARBA" id="ARBA00023264"/>
    </source>
</evidence>
<keyword evidence="6 9" id="KW-0594">Phospholipid biosynthesis</keyword>
<organism evidence="10 11">
    <name type="scientific">Cyclobacterium xiamenense</name>
    <dbReference type="NCBI Taxonomy" id="1297121"/>
    <lineage>
        <taxon>Bacteria</taxon>
        <taxon>Pseudomonadati</taxon>
        <taxon>Bacteroidota</taxon>
        <taxon>Cytophagia</taxon>
        <taxon>Cytophagales</taxon>
        <taxon>Cyclobacteriaceae</taxon>
        <taxon>Cyclobacterium</taxon>
    </lineage>
</organism>
<dbReference type="GO" id="GO:0046474">
    <property type="term" value="P:glycerophospholipid biosynthetic process"/>
    <property type="evidence" value="ECO:0007669"/>
    <property type="project" value="UniProtKB-UniRule"/>
</dbReference>
<dbReference type="GO" id="GO:0000287">
    <property type="term" value="F:magnesium ion binding"/>
    <property type="evidence" value="ECO:0007669"/>
    <property type="project" value="UniProtKB-UniRule"/>
</dbReference>
<keyword evidence="1 9" id="KW-0444">Lipid biosynthesis</keyword>
<sequence length="266" mass="29364">MWRKRRRMNRTTKLKELLYRNSREGRKSLALLIDPEKTKGQQAWQELADRCVDFPLDYFFVGGSLVNPEDFLTSIRELKRISQNRIPVVLFPGSVMQVSREADAILFLSLISGRNSEWLIGQQVLAAPTLAESDLEILSTGYMLVNGERSTSVEYISQTIPLPRDKPDLAVATALAGKFLGMSLFYLDAGSGAQLPVPEQMIRAVRTAVGSPLIVGGGIDSVFRAKQAWDAGADLVVIGNGAEKNPGLIAEVYQFLQCYNASLNVN</sequence>
<feature type="binding site" evidence="9">
    <location>
        <position position="34"/>
    </location>
    <ligand>
        <name>Mg(2+)</name>
        <dbReference type="ChEBI" id="CHEBI:18420"/>
    </ligand>
</feature>
<dbReference type="PANTHER" id="PTHR40029:SF2">
    <property type="entry name" value="HEPTAPRENYLGLYCERYL PHOSPHATE SYNTHASE"/>
    <property type="match status" value="1"/>
</dbReference>
<dbReference type="SUPFAM" id="SSF51395">
    <property type="entry name" value="FMN-linked oxidoreductases"/>
    <property type="match status" value="1"/>
</dbReference>